<comment type="subcellular location">
    <subcellularLocation>
        <location evidence="1">Cell membrane</location>
        <topology evidence="1">Single-pass membrane protein</topology>
    </subcellularLocation>
    <subcellularLocation>
        <location evidence="7">Cell membrane</location>
        <topology evidence="7">Single-pass type II membrane protein</topology>
    </subcellularLocation>
</comment>
<name>A0A1M7F8Y2_9HYPH</name>
<evidence type="ECO:0000256" key="2">
    <source>
        <dbReference type="ARBA" id="ARBA00005811"/>
    </source>
</evidence>
<dbReference type="EMBL" id="FRBW01000002">
    <property type="protein sequence ID" value="SHM00425.1"/>
    <property type="molecule type" value="Genomic_DNA"/>
</dbReference>
<keyword evidence="4 7" id="KW-0812">Transmembrane</keyword>
<keyword evidence="7" id="KW-0813">Transport</keyword>
<comment type="similarity">
    <text evidence="2 7">Belongs to the ExbD/TolR family.</text>
</comment>
<proteinExistence type="inferred from homology"/>
<dbReference type="OrthoDB" id="8479787at2"/>
<accession>A0A1M7F8Y2</accession>
<dbReference type="GO" id="GO:0005886">
    <property type="term" value="C:plasma membrane"/>
    <property type="evidence" value="ECO:0007669"/>
    <property type="project" value="UniProtKB-SubCell"/>
</dbReference>
<evidence type="ECO:0000256" key="1">
    <source>
        <dbReference type="ARBA" id="ARBA00004162"/>
    </source>
</evidence>
<sequence>MKKLPLAPIQRQSENTLSLINIVFLMLIFFLVAGQLAPPLDKSVTMIDSEDAPPVPPPHALVVRADGSLHYMGEPITVEEFLLRRPETTAAAVSAVSEDGVAAPNEALRIIADKDTQAVTLLDVVADLQKAGAGRMTIVTARSK</sequence>
<evidence type="ECO:0000256" key="4">
    <source>
        <dbReference type="ARBA" id="ARBA00022692"/>
    </source>
</evidence>
<keyword evidence="10" id="KW-1185">Reference proteome</keyword>
<evidence type="ECO:0000256" key="3">
    <source>
        <dbReference type="ARBA" id="ARBA00022475"/>
    </source>
</evidence>
<feature type="transmembrane region" description="Helical" evidence="8">
    <location>
        <begin position="16"/>
        <end position="37"/>
    </location>
</feature>
<keyword evidence="3" id="KW-1003">Cell membrane</keyword>
<keyword evidence="6 8" id="KW-0472">Membrane</keyword>
<dbReference type="RefSeq" id="WP_073011416.1">
    <property type="nucleotide sequence ID" value="NZ_FRBW01000002.1"/>
</dbReference>
<keyword evidence="5 8" id="KW-1133">Transmembrane helix</keyword>
<organism evidence="9 10">
    <name type="scientific">Roseibium suaedae</name>
    <dbReference type="NCBI Taxonomy" id="735517"/>
    <lineage>
        <taxon>Bacteria</taxon>
        <taxon>Pseudomonadati</taxon>
        <taxon>Pseudomonadota</taxon>
        <taxon>Alphaproteobacteria</taxon>
        <taxon>Hyphomicrobiales</taxon>
        <taxon>Stappiaceae</taxon>
        <taxon>Roseibium</taxon>
    </lineage>
</organism>
<reference evidence="9 10" key="1">
    <citation type="submission" date="2016-11" db="EMBL/GenBank/DDBJ databases">
        <authorList>
            <person name="Jaros S."/>
            <person name="Januszkiewicz K."/>
            <person name="Wedrychowicz H."/>
        </authorList>
    </citation>
    <scope>NUCLEOTIDE SEQUENCE [LARGE SCALE GENOMIC DNA]</scope>
    <source>
        <strain evidence="9 10">DSM 22153</strain>
    </source>
</reference>
<dbReference type="GO" id="GO:0022857">
    <property type="term" value="F:transmembrane transporter activity"/>
    <property type="evidence" value="ECO:0007669"/>
    <property type="project" value="InterPro"/>
</dbReference>
<dbReference type="Pfam" id="PF02472">
    <property type="entry name" value="ExbD"/>
    <property type="match status" value="1"/>
</dbReference>
<dbReference type="STRING" id="735517.SAMN05444272_1536"/>
<dbReference type="GO" id="GO:0015031">
    <property type="term" value="P:protein transport"/>
    <property type="evidence" value="ECO:0007669"/>
    <property type="project" value="UniProtKB-KW"/>
</dbReference>
<dbReference type="AlphaFoldDB" id="A0A1M7F8Y2"/>
<evidence type="ECO:0000256" key="7">
    <source>
        <dbReference type="RuleBase" id="RU003879"/>
    </source>
</evidence>
<dbReference type="Proteomes" id="UP000186002">
    <property type="component" value="Unassembled WGS sequence"/>
</dbReference>
<evidence type="ECO:0000256" key="5">
    <source>
        <dbReference type="ARBA" id="ARBA00022989"/>
    </source>
</evidence>
<protein>
    <submittedName>
        <fullName evidence="9">Biopolymer transport protein ExbD</fullName>
    </submittedName>
</protein>
<evidence type="ECO:0000256" key="8">
    <source>
        <dbReference type="SAM" id="Phobius"/>
    </source>
</evidence>
<keyword evidence="7" id="KW-0653">Protein transport</keyword>
<evidence type="ECO:0000313" key="10">
    <source>
        <dbReference type="Proteomes" id="UP000186002"/>
    </source>
</evidence>
<evidence type="ECO:0000256" key="6">
    <source>
        <dbReference type="ARBA" id="ARBA00023136"/>
    </source>
</evidence>
<evidence type="ECO:0000313" key="9">
    <source>
        <dbReference type="EMBL" id="SHM00425.1"/>
    </source>
</evidence>
<dbReference type="InterPro" id="IPR003400">
    <property type="entry name" value="ExbD"/>
</dbReference>
<gene>
    <name evidence="9" type="ORF">SAMN05444272_1536</name>
</gene>